<comment type="caution">
    <text evidence="2">The sequence shown here is derived from an EMBL/GenBank/DDBJ whole genome shotgun (WGS) entry which is preliminary data.</text>
</comment>
<keyword evidence="1" id="KW-0732">Signal</keyword>
<dbReference type="Proteomes" id="UP000324358">
    <property type="component" value="Unassembled WGS sequence"/>
</dbReference>
<evidence type="ECO:0000256" key="1">
    <source>
        <dbReference type="SAM" id="SignalP"/>
    </source>
</evidence>
<name>A0A5D0R1T5_9FLAO</name>
<evidence type="ECO:0000313" key="2">
    <source>
        <dbReference type="EMBL" id="TYB75039.1"/>
    </source>
</evidence>
<gene>
    <name evidence="2" type="ORF">ES675_02585</name>
</gene>
<keyword evidence="3" id="KW-1185">Reference proteome</keyword>
<dbReference type="EMBL" id="VSKL01000001">
    <property type="protein sequence ID" value="TYB75039.1"/>
    <property type="molecule type" value="Genomic_DNA"/>
</dbReference>
<proteinExistence type="predicted"/>
<reference evidence="2 3" key="1">
    <citation type="submission" date="2019-08" db="EMBL/GenBank/DDBJ databases">
        <title>Genomes of Antarctic Bizionia species.</title>
        <authorList>
            <person name="Bowman J.P."/>
        </authorList>
    </citation>
    <scope>NUCLEOTIDE SEQUENCE [LARGE SCALE GENOMIC DNA]</scope>
    <source>
        <strain evidence="2 3">APA-1</strain>
    </source>
</reference>
<organism evidence="2 3">
    <name type="scientific">Bizionia algoritergicola</name>
    <dbReference type="NCBI Taxonomy" id="291187"/>
    <lineage>
        <taxon>Bacteria</taxon>
        <taxon>Pseudomonadati</taxon>
        <taxon>Bacteroidota</taxon>
        <taxon>Flavobacteriia</taxon>
        <taxon>Flavobacteriales</taxon>
        <taxon>Flavobacteriaceae</taxon>
        <taxon>Bizionia</taxon>
    </lineage>
</organism>
<sequence length="170" mass="18940">MKGLKTILFLSCIFIGFHANAQKVKLKNGDVLIDKVVWLTYVDCGTFDSVCSLYNDNEEEIIFLKTVYIKGAEPITASNPEGKLIYVEVIFLGEDKKYEIGKRTQKNIISDIYKGNVVNEDGSLNSEKVERLVEKYGTPYSDRLNASTNTVIIKEESSNSGSGINIKIGN</sequence>
<feature type="signal peptide" evidence="1">
    <location>
        <begin position="1"/>
        <end position="21"/>
    </location>
</feature>
<dbReference type="AlphaFoldDB" id="A0A5D0R1T5"/>
<dbReference type="OrthoDB" id="1366849at2"/>
<dbReference type="RefSeq" id="WP_066253635.1">
    <property type="nucleotide sequence ID" value="NZ_VSKL01000001.1"/>
</dbReference>
<feature type="chain" id="PRO_5022840633" evidence="1">
    <location>
        <begin position="22"/>
        <end position="170"/>
    </location>
</feature>
<accession>A0A5D0R1T5</accession>
<protein>
    <submittedName>
        <fullName evidence="2">Uncharacterized protein</fullName>
    </submittedName>
</protein>
<evidence type="ECO:0000313" key="3">
    <source>
        <dbReference type="Proteomes" id="UP000324358"/>
    </source>
</evidence>